<dbReference type="Proteomes" id="UP000271010">
    <property type="component" value="Unassembled WGS sequence"/>
</dbReference>
<dbReference type="PANTHER" id="PTHR34220">
    <property type="entry name" value="SENSOR HISTIDINE KINASE YPDA"/>
    <property type="match status" value="1"/>
</dbReference>
<feature type="transmembrane region" description="Helical" evidence="1">
    <location>
        <begin position="7"/>
        <end position="26"/>
    </location>
</feature>
<dbReference type="Gene3D" id="3.30.565.10">
    <property type="entry name" value="Histidine kinase-like ATPase, C-terminal domain"/>
    <property type="match status" value="1"/>
</dbReference>
<dbReference type="PANTHER" id="PTHR34220:SF7">
    <property type="entry name" value="SENSOR HISTIDINE KINASE YPDA"/>
    <property type="match status" value="1"/>
</dbReference>
<feature type="transmembrane region" description="Helical" evidence="1">
    <location>
        <begin position="67"/>
        <end position="89"/>
    </location>
</feature>
<keyword evidence="3" id="KW-0418">Kinase</keyword>
<dbReference type="SUPFAM" id="SSF55874">
    <property type="entry name" value="ATPase domain of HSP90 chaperone/DNA topoisomerase II/histidine kinase"/>
    <property type="match status" value="1"/>
</dbReference>
<sequence>MKNQKIVLYHVAAWVLYLTYSLIGIYIEQPKYPRSLMWLQSSFTLCMALEFYYCYRLVYPRFLNRERLLALVVGLGSAQLLFILCRYLLEENLYPLVLGFQNYSKSTPFLHYLTDNLYYATPMVVLSLVVYSVQDAFKKEKENKLLRQEKTQAELAFLKSQVNPHFLYNTLNYLYAQAYPVSEKLAEAILKLSDLMRYMLHDSPDGQVELQKEVDYLHSYIQIFRLRFQDCFFVDFQVEGSVEGQRIASLLLIPFVENAFKHGIADDAANPIRLKLEMTGQDLIFEVENHIHHHQKDQTTGIGLQNIKRRLELLYPNAHTLTVKNNGDVYLVTLHLRLGAVFPKTGPKRNSAAH</sequence>
<dbReference type="GO" id="GO:0000155">
    <property type="term" value="F:phosphorelay sensor kinase activity"/>
    <property type="evidence" value="ECO:0007669"/>
    <property type="project" value="InterPro"/>
</dbReference>
<keyword evidence="3" id="KW-0808">Transferase</keyword>
<protein>
    <submittedName>
        <fullName evidence="3">Histidine kinase</fullName>
    </submittedName>
</protein>
<dbReference type="GO" id="GO:0016020">
    <property type="term" value="C:membrane"/>
    <property type="evidence" value="ECO:0007669"/>
    <property type="project" value="InterPro"/>
</dbReference>
<evidence type="ECO:0000313" key="3">
    <source>
        <dbReference type="EMBL" id="RNI32913.1"/>
    </source>
</evidence>
<evidence type="ECO:0000259" key="2">
    <source>
        <dbReference type="Pfam" id="PF06580"/>
    </source>
</evidence>
<dbReference type="InterPro" id="IPR036890">
    <property type="entry name" value="HATPase_C_sf"/>
</dbReference>
<dbReference type="Pfam" id="PF06580">
    <property type="entry name" value="His_kinase"/>
    <property type="match status" value="1"/>
</dbReference>
<feature type="domain" description="Signal transduction histidine kinase internal region" evidence="2">
    <location>
        <begin position="153"/>
        <end position="230"/>
    </location>
</feature>
<gene>
    <name evidence="3" type="ORF">EFA69_00365</name>
</gene>
<feature type="transmembrane region" description="Helical" evidence="1">
    <location>
        <begin position="117"/>
        <end position="137"/>
    </location>
</feature>
<keyword evidence="1" id="KW-1133">Transmembrane helix</keyword>
<dbReference type="RefSeq" id="WP_123131112.1">
    <property type="nucleotide sequence ID" value="NZ_RJJE01000001.1"/>
</dbReference>
<feature type="transmembrane region" description="Helical" evidence="1">
    <location>
        <begin position="38"/>
        <end position="55"/>
    </location>
</feature>
<dbReference type="EMBL" id="RJJE01000001">
    <property type="protein sequence ID" value="RNI32913.1"/>
    <property type="molecule type" value="Genomic_DNA"/>
</dbReference>
<keyword evidence="4" id="KW-1185">Reference proteome</keyword>
<accession>A0A3M9N6S9</accession>
<dbReference type="InterPro" id="IPR010559">
    <property type="entry name" value="Sig_transdc_His_kin_internal"/>
</dbReference>
<evidence type="ECO:0000256" key="1">
    <source>
        <dbReference type="SAM" id="Phobius"/>
    </source>
</evidence>
<organism evidence="3 4">
    <name type="scientific">Rufibacter immobilis</name>
    <dbReference type="NCBI Taxonomy" id="1348778"/>
    <lineage>
        <taxon>Bacteria</taxon>
        <taxon>Pseudomonadati</taxon>
        <taxon>Bacteroidota</taxon>
        <taxon>Cytophagia</taxon>
        <taxon>Cytophagales</taxon>
        <taxon>Hymenobacteraceae</taxon>
        <taxon>Rufibacter</taxon>
    </lineage>
</organism>
<comment type="caution">
    <text evidence="3">The sequence shown here is derived from an EMBL/GenBank/DDBJ whole genome shotgun (WGS) entry which is preliminary data.</text>
</comment>
<evidence type="ECO:0000313" key="4">
    <source>
        <dbReference type="Proteomes" id="UP000271010"/>
    </source>
</evidence>
<proteinExistence type="predicted"/>
<dbReference type="InterPro" id="IPR050640">
    <property type="entry name" value="Bact_2-comp_sensor_kinase"/>
</dbReference>
<reference evidence="3 4" key="1">
    <citation type="submission" date="2018-11" db="EMBL/GenBank/DDBJ databases">
        <title>Rufibacter latericius sp. nov., isolated from water in Baiyang Lake.</title>
        <authorList>
            <person name="Yang Y."/>
        </authorList>
    </citation>
    <scope>NUCLEOTIDE SEQUENCE [LARGE SCALE GENOMIC DNA]</scope>
    <source>
        <strain evidence="3 4">MCC P1</strain>
    </source>
</reference>
<keyword evidence="1" id="KW-0472">Membrane</keyword>
<dbReference type="OrthoDB" id="9792992at2"/>
<dbReference type="AlphaFoldDB" id="A0A3M9N6S9"/>
<keyword evidence="1" id="KW-0812">Transmembrane</keyword>
<name>A0A3M9N6S9_9BACT</name>